<keyword evidence="1" id="KW-0812">Transmembrane</keyword>
<gene>
    <name evidence="2" type="ORF">CH364_00850</name>
</gene>
<evidence type="ECO:0000313" key="2">
    <source>
        <dbReference type="EMBL" id="PJZ84861.1"/>
    </source>
</evidence>
<keyword evidence="1" id="KW-0472">Membrane</keyword>
<sequence length="136" mass="16020">MFPLPSVWLIRVSLIYLMIGSSLGALLMINKAFALDPEIWRVLPLHYSILIWGFLIQLIMGTAYWMFPKFLSEQPRGSTWQIWFLFYSYNLGLVLFLMTKFIFPFDSLALFGKFLIFLGLVTFLKLAWVRVFSYNK</sequence>
<dbReference type="OrthoDB" id="342435at2"/>
<feature type="transmembrane region" description="Helical" evidence="1">
    <location>
        <begin position="49"/>
        <end position="67"/>
    </location>
</feature>
<feature type="transmembrane region" description="Helical" evidence="1">
    <location>
        <begin position="109"/>
        <end position="128"/>
    </location>
</feature>
<protein>
    <recommendedName>
        <fullName evidence="4">Cytochrome C and Quinol oxidase polypeptide I</fullName>
    </recommendedName>
</protein>
<feature type="transmembrane region" description="Helical" evidence="1">
    <location>
        <begin position="79"/>
        <end position="103"/>
    </location>
</feature>
<evidence type="ECO:0008006" key="4">
    <source>
        <dbReference type="Google" id="ProtNLM"/>
    </source>
</evidence>
<accession>A0A2N0AKX7</accession>
<dbReference type="RefSeq" id="WP_100741748.1">
    <property type="nucleotide sequence ID" value="NZ_NPDW01000001.1"/>
</dbReference>
<dbReference type="InterPro" id="IPR036927">
    <property type="entry name" value="Cyt_c_oxase-like_su1_sf"/>
</dbReference>
<dbReference type="EMBL" id="NPDX01000001">
    <property type="protein sequence ID" value="PJZ84861.1"/>
    <property type="molecule type" value="Genomic_DNA"/>
</dbReference>
<name>A0A2N0AKX7_9LEPT</name>
<evidence type="ECO:0000313" key="3">
    <source>
        <dbReference type="Proteomes" id="UP000232145"/>
    </source>
</evidence>
<keyword evidence="3" id="KW-1185">Reference proteome</keyword>
<dbReference type="SUPFAM" id="SSF81442">
    <property type="entry name" value="Cytochrome c oxidase subunit I-like"/>
    <property type="match status" value="1"/>
</dbReference>
<proteinExistence type="predicted"/>
<feature type="transmembrane region" description="Helical" evidence="1">
    <location>
        <begin position="7"/>
        <end position="29"/>
    </location>
</feature>
<reference evidence="2 3" key="1">
    <citation type="submission" date="2017-07" db="EMBL/GenBank/DDBJ databases">
        <title>Leptospira spp. isolated from tropical soils.</title>
        <authorList>
            <person name="Thibeaux R."/>
            <person name="Iraola G."/>
            <person name="Ferres I."/>
            <person name="Bierque E."/>
            <person name="Girault D."/>
            <person name="Soupe-Gilbert M.-E."/>
            <person name="Picardeau M."/>
            <person name="Goarant C."/>
        </authorList>
    </citation>
    <scope>NUCLEOTIDE SEQUENCE [LARGE SCALE GENOMIC DNA]</scope>
    <source>
        <strain evidence="2 3">FH2-B-A1</strain>
    </source>
</reference>
<keyword evidence="1" id="KW-1133">Transmembrane helix</keyword>
<comment type="caution">
    <text evidence="2">The sequence shown here is derived from an EMBL/GenBank/DDBJ whole genome shotgun (WGS) entry which is preliminary data.</text>
</comment>
<dbReference type="Proteomes" id="UP000232145">
    <property type="component" value="Unassembled WGS sequence"/>
</dbReference>
<dbReference type="AlphaFoldDB" id="A0A2N0AKX7"/>
<evidence type="ECO:0000256" key="1">
    <source>
        <dbReference type="SAM" id="Phobius"/>
    </source>
</evidence>
<organism evidence="2 3">
    <name type="scientific">Leptospira harrisiae</name>
    <dbReference type="NCBI Taxonomy" id="2023189"/>
    <lineage>
        <taxon>Bacteria</taxon>
        <taxon>Pseudomonadati</taxon>
        <taxon>Spirochaetota</taxon>
        <taxon>Spirochaetia</taxon>
        <taxon>Leptospirales</taxon>
        <taxon>Leptospiraceae</taxon>
        <taxon>Leptospira</taxon>
    </lineage>
</organism>